<evidence type="ECO:0000256" key="4">
    <source>
        <dbReference type="ARBA" id="ARBA00023186"/>
    </source>
</evidence>
<dbReference type="GO" id="GO:0005759">
    <property type="term" value="C:mitochondrial matrix"/>
    <property type="evidence" value="ECO:0007669"/>
    <property type="project" value="UniProtKB-SubCell"/>
</dbReference>
<comment type="subcellular location">
    <subcellularLocation>
        <location evidence="1">Mitochondrion matrix</location>
    </subcellularLocation>
</comment>
<dbReference type="GO" id="GO:0034551">
    <property type="term" value="P:mitochondrial respiratory chain complex III assembly"/>
    <property type="evidence" value="ECO:0007669"/>
    <property type="project" value="InterPro"/>
</dbReference>
<organism evidence="11 12">
    <name type="scientific">Coregonus suidteri</name>
    <dbReference type="NCBI Taxonomy" id="861788"/>
    <lineage>
        <taxon>Eukaryota</taxon>
        <taxon>Metazoa</taxon>
        <taxon>Chordata</taxon>
        <taxon>Craniata</taxon>
        <taxon>Vertebrata</taxon>
        <taxon>Euteleostomi</taxon>
        <taxon>Actinopterygii</taxon>
        <taxon>Neopterygii</taxon>
        <taxon>Teleostei</taxon>
        <taxon>Protacanthopterygii</taxon>
        <taxon>Salmoniformes</taxon>
        <taxon>Salmonidae</taxon>
        <taxon>Coregoninae</taxon>
        <taxon>Coregonus</taxon>
    </lineage>
</organism>
<feature type="domain" description="Complex 1 LYR protein" evidence="10">
    <location>
        <begin position="58"/>
        <end position="111"/>
    </location>
</feature>
<dbReference type="AlphaFoldDB" id="A0AAN8LUZ8"/>
<accession>A0AAN8LUZ8</accession>
<evidence type="ECO:0000256" key="1">
    <source>
        <dbReference type="ARBA" id="ARBA00004305"/>
    </source>
</evidence>
<evidence type="ECO:0000259" key="10">
    <source>
        <dbReference type="Pfam" id="PF05347"/>
    </source>
</evidence>
<evidence type="ECO:0000256" key="6">
    <source>
        <dbReference type="ARBA" id="ARBA00025809"/>
    </source>
</evidence>
<dbReference type="CDD" id="cd20267">
    <property type="entry name" value="Complex1_LYR_LYRM7"/>
    <property type="match status" value="1"/>
</dbReference>
<dbReference type="InterPro" id="IPR050435">
    <property type="entry name" value="MZM1/LYRM7"/>
</dbReference>
<dbReference type="Proteomes" id="UP001356427">
    <property type="component" value="Unassembled WGS sequence"/>
</dbReference>
<dbReference type="PANTHER" id="PTHR46749:SF1">
    <property type="entry name" value="COMPLEX III ASSEMBLY FACTOR LYRM7"/>
    <property type="match status" value="1"/>
</dbReference>
<dbReference type="Pfam" id="PF05347">
    <property type="entry name" value="Complex1_LYR"/>
    <property type="match status" value="1"/>
</dbReference>
<keyword evidence="3" id="KW-0496">Mitochondrion</keyword>
<evidence type="ECO:0000256" key="7">
    <source>
        <dbReference type="ARBA" id="ARBA00026165"/>
    </source>
</evidence>
<proteinExistence type="inferred from homology"/>
<dbReference type="GO" id="GO:0044183">
    <property type="term" value="F:protein folding chaperone"/>
    <property type="evidence" value="ECO:0007669"/>
    <property type="project" value="TreeGrafter"/>
</dbReference>
<evidence type="ECO:0000256" key="8">
    <source>
        <dbReference type="ARBA" id="ARBA00031830"/>
    </source>
</evidence>
<reference evidence="11 12" key="1">
    <citation type="submission" date="2021-04" db="EMBL/GenBank/DDBJ databases">
        <authorList>
            <person name="De Guttry C."/>
            <person name="Zahm M."/>
            <person name="Klopp C."/>
            <person name="Cabau C."/>
            <person name="Louis A."/>
            <person name="Berthelot C."/>
            <person name="Parey E."/>
            <person name="Roest Crollius H."/>
            <person name="Montfort J."/>
            <person name="Robinson-Rechavi M."/>
            <person name="Bucao C."/>
            <person name="Bouchez O."/>
            <person name="Gislard M."/>
            <person name="Lluch J."/>
            <person name="Milhes M."/>
            <person name="Lampietro C."/>
            <person name="Lopez Roques C."/>
            <person name="Donnadieu C."/>
            <person name="Braasch I."/>
            <person name="Desvignes T."/>
            <person name="Postlethwait J."/>
            <person name="Bobe J."/>
            <person name="Wedekind C."/>
            <person name="Guiguen Y."/>
        </authorList>
    </citation>
    <scope>NUCLEOTIDE SEQUENCE [LARGE SCALE GENOMIC DNA]</scope>
    <source>
        <strain evidence="11">Cs_M1</strain>
        <tissue evidence="11">Blood</tissue>
    </source>
</reference>
<evidence type="ECO:0000256" key="9">
    <source>
        <dbReference type="SAM" id="MobiDB-lite"/>
    </source>
</evidence>
<dbReference type="InterPro" id="IPR045298">
    <property type="entry name" value="Complex1_LYR_LYRM7"/>
</dbReference>
<sequence length="175" mass="19952">MVEALNGAAHAKSAFWPLEASITLYDFIRSLTLQCDCIAWCLQSSSYSCKVKMASRLKVLGVFKALHRTRMDVFKEDDRALTAARQKINEEFRKNKNETLEENINQMIKMAAGVEVFLRQDVIQAEHVAEDRIQLRPRESLLLENVPYCDTPRKKSSSNNAPKQSCNDAPITRCE</sequence>
<dbReference type="EMBL" id="JAGTTL010000011">
    <property type="protein sequence ID" value="KAK6316464.1"/>
    <property type="molecule type" value="Genomic_DNA"/>
</dbReference>
<protein>
    <recommendedName>
        <fullName evidence="7">Complex III assembly factor LYRM7</fullName>
    </recommendedName>
    <alternativeName>
        <fullName evidence="8">LYR motif-containing protein 7</fullName>
    </alternativeName>
</protein>
<evidence type="ECO:0000256" key="3">
    <source>
        <dbReference type="ARBA" id="ARBA00023128"/>
    </source>
</evidence>
<comment type="similarity">
    <text evidence="2">Belongs to the complex I LYR family.</text>
</comment>
<feature type="compositionally biased region" description="Polar residues" evidence="9">
    <location>
        <begin position="157"/>
        <end position="167"/>
    </location>
</feature>
<evidence type="ECO:0000313" key="11">
    <source>
        <dbReference type="EMBL" id="KAK6316464.1"/>
    </source>
</evidence>
<name>A0AAN8LUZ8_9TELE</name>
<keyword evidence="12" id="KW-1185">Reference proteome</keyword>
<evidence type="ECO:0000256" key="2">
    <source>
        <dbReference type="ARBA" id="ARBA00009508"/>
    </source>
</evidence>
<dbReference type="InterPro" id="IPR008011">
    <property type="entry name" value="Complex1_LYR_dom"/>
</dbReference>
<comment type="function">
    <text evidence="5">Assembly factor required for Rieske Fe-S protein UQCRFS1 incorporation into the cytochrome b-c1 (CIII) complex. Functions as a chaperone, binding to this subunit within the mitochondrial matrix and stabilizing it prior to its translocation and insertion into the late CIII dimeric intermediate within the mitochondrial inner membrane.</text>
</comment>
<comment type="subunit">
    <text evidence="6">Interacts with UQCRFS1.</text>
</comment>
<keyword evidence="4" id="KW-0143">Chaperone</keyword>
<gene>
    <name evidence="11" type="ORF">J4Q44_G00139880</name>
</gene>
<evidence type="ECO:0000256" key="5">
    <source>
        <dbReference type="ARBA" id="ARBA00025430"/>
    </source>
</evidence>
<comment type="caution">
    <text evidence="11">The sequence shown here is derived from an EMBL/GenBank/DDBJ whole genome shotgun (WGS) entry which is preliminary data.</text>
</comment>
<dbReference type="PANTHER" id="PTHR46749">
    <property type="entry name" value="COMPLEX III ASSEMBLY FACTOR LYRM7"/>
    <property type="match status" value="1"/>
</dbReference>
<feature type="region of interest" description="Disordered" evidence="9">
    <location>
        <begin position="151"/>
        <end position="175"/>
    </location>
</feature>
<evidence type="ECO:0000313" key="12">
    <source>
        <dbReference type="Proteomes" id="UP001356427"/>
    </source>
</evidence>